<dbReference type="GeneID" id="34782500"/>
<sequence length="103" mass="11199">MARGGARPGAGRKKKQVTTEEWKGPELPEGKQLRPLDFWLAILRDDNAPFDLRMTAAKEAMPFMHAKPGPSRDGDQADLGNAPGAGDDWTHDLNPGADQKGLH</sequence>
<accession>A0A0U5ESJ3</accession>
<keyword evidence="3" id="KW-1185">Reference proteome</keyword>
<protein>
    <submittedName>
        <fullName evidence="2">Uncharacterized protein</fullName>
    </submittedName>
</protein>
<reference evidence="3" key="1">
    <citation type="submission" date="2014-09" db="EMBL/GenBank/DDBJ databases">
        <authorList>
            <person name="Illeghems K.G."/>
        </authorList>
    </citation>
    <scope>NUCLEOTIDE SEQUENCE [LARGE SCALE GENOMIC DNA]</scope>
    <source>
        <strain evidence="3">108B</strain>
    </source>
</reference>
<proteinExistence type="predicted"/>
<feature type="region of interest" description="Disordered" evidence="1">
    <location>
        <begin position="1"/>
        <end position="34"/>
    </location>
</feature>
<name>A0A0U5ESJ3_9PROT</name>
<feature type="region of interest" description="Disordered" evidence="1">
    <location>
        <begin position="62"/>
        <end position="103"/>
    </location>
</feature>
<feature type="compositionally biased region" description="Basic and acidic residues" evidence="1">
    <location>
        <begin position="17"/>
        <end position="34"/>
    </location>
</feature>
<dbReference type="AlphaFoldDB" id="A0A0U5ESJ3"/>
<dbReference type="Proteomes" id="UP000056109">
    <property type="component" value="Chromosome I"/>
</dbReference>
<dbReference type="EMBL" id="LN606600">
    <property type="protein sequence ID" value="CEF40780.1"/>
    <property type="molecule type" value="Genomic_DNA"/>
</dbReference>
<dbReference type="KEGG" id="asz:ASN_1423"/>
<evidence type="ECO:0000313" key="2">
    <source>
        <dbReference type="EMBL" id="CEF40780.1"/>
    </source>
</evidence>
<dbReference type="PATRIC" id="fig|446692.3.peg.1432"/>
<dbReference type="RefSeq" id="WP_157765128.1">
    <property type="nucleotide sequence ID" value="NZ_LN606600.1"/>
</dbReference>
<gene>
    <name evidence="2" type="ORF">ASN_1423</name>
</gene>
<evidence type="ECO:0000256" key="1">
    <source>
        <dbReference type="SAM" id="MobiDB-lite"/>
    </source>
</evidence>
<organism evidence="2 3">
    <name type="scientific">Acetobacter senegalensis</name>
    <dbReference type="NCBI Taxonomy" id="446692"/>
    <lineage>
        <taxon>Bacteria</taxon>
        <taxon>Pseudomonadati</taxon>
        <taxon>Pseudomonadota</taxon>
        <taxon>Alphaproteobacteria</taxon>
        <taxon>Acetobacterales</taxon>
        <taxon>Acetobacteraceae</taxon>
        <taxon>Acetobacter</taxon>
    </lineage>
</organism>
<evidence type="ECO:0000313" key="3">
    <source>
        <dbReference type="Proteomes" id="UP000056109"/>
    </source>
</evidence>